<organism evidence="3 4">
    <name type="scientific">Rudaeicoccus suwonensis</name>
    <dbReference type="NCBI Taxonomy" id="657409"/>
    <lineage>
        <taxon>Bacteria</taxon>
        <taxon>Bacillati</taxon>
        <taxon>Actinomycetota</taxon>
        <taxon>Actinomycetes</taxon>
        <taxon>Micrococcales</taxon>
        <taxon>Dermacoccaceae</taxon>
        <taxon>Rudaeicoccus</taxon>
    </lineage>
</organism>
<dbReference type="AlphaFoldDB" id="A0A561E3W3"/>
<dbReference type="Proteomes" id="UP000318297">
    <property type="component" value="Unassembled WGS sequence"/>
</dbReference>
<proteinExistence type="predicted"/>
<feature type="domain" description="Transposase IS204/IS1001/IS1096/IS1165 DDE" evidence="1">
    <location>
        <begin position="175"/>
        <end position="440"/>
    </location>
</feature>
<evidence type="ECO:0000313" key="4">
    <source>
        <dbReference type="Proteomes" id="UP000318297"/>
    </source>
</evidence>
<sequence>MSDPTGCGCARACSAGSCCARCDLLVGLPGLHVTDVGERDYGLIVTVESPAGLMGCAACGVVAESHGRRVHELIDAPSFGRPVRVRWRKRTWSCSEPSCGTKGFTEQDDRVAAPRALLTTRACWWAIRLIRRENASVQGIARQLGTTWRTVWSAIKPLLEAMDADPTRFNGVRTLGVDEHIWHHVSTIKRGPKELTGMVDLTRHQVTSGKNKGQWRVRARLLDLVPGRSGVVYADWLKARNHTFRDHIKVATLDPFQGYKNAIDDELEDATAVLDAFHVVKLGTDAVDDVRRRVQHDTLGHRGRKGDPLYSIMTILRCNPDRLTDKQKARLTAAINAHEAHEEVSIAWQAAQQLRSAYAAEDLATGRTIATKILDSFPNCPIPEIRRLGKTLNRWKEAFLAYFTTGRANNGGTEAINGLIELHRRVARGFRNRHNYRLRMLLIGGGLTHPEHLPPPQV</sequence>
<name>A0A561E3W3_9MICO</name>
<gene>
    <name evidence="3" type="ORF">BKA23_2658</name>
</gene>
<dbReference type="NCBIfam" id="NF033550">
    <property type="entry name" value="transpos_ISL3"/>
    <property type="match status" value="1"/>
</dbReference>
<dbReference type="EMBL" id="VIVQ01000002">
    <property type="protein sequence ID" value="TWE10302.1"/>
    <property type="molecule type" value="Genomic_DNA"/>
</dbReference>
<dbReference type="PANTHER" id="PTHR33498:SF1">
    <property type="entry name" value="TRANSPOSASE FOR INSERTION SEQUENCE ELEMENT IS1557"/>
    <property type="match status" value="1"/>
</dbReference>
<dbReference type="InterPro" id="IPR002560">
    <property type="entry name" value="Transposase_DDE"/>
</dbReference>
<protein>
    <submittedName>
        <fullName evidence="3">Transposase</fullName>
    </submittedName>
</protein>
<evidence type="ECO:0000313" key="3">
    <source>
        <dbReference type="EMBL" id="TWE10302.1"/>
    </source>
</evidence>
<dbReference type="InterPro" id="IPR047951">
    <property type="entry name" value="Transpos_ISL3"/>
</dbReference>
<dbReference type="Pfam" id="PF01610">
    <property type="entry name" value="DDE_Tnp_ISL3"/>
    <property type="match status" value="1"/>
</dbReference>
<dbReference type="RefSeq" id="WP_246104651.1">
    <property type="nucleotide sequence ID" value="NZ_VIVQ01000002.1"/>
</dbReference>
<accession>A0A561E3W3</accession>
<evidence type="ECO:0000259" key="1">
    <source>
        <dbReference type="Pfam" id="PF01610"/>
    </source>
</evidence>
<dbReference type="PANTHER" id="PTHR33498">
    <property type="entry name" value="TRANSPOSASE FOR INSERTION SEQUENCE ELEMENT IS1557"/>
    <property type="match status" value="1"/>
</dbReference>
<reference evidence="3 4" key="1">
    <citation type="submission" date="2019-06" db="EMBL/GenBank/DDBJ databases">
        <title>Sequencing the genomes of 1000 actinobacteria strains.</title>
        <authorList>
            <person name="Klenk H.-P."/>
        </authorList>
    </citation>
    <scope>NUCLEOTIDE SEQUENCE [LARGE SCALE GENOMIC DNA]</scope>
    <source>
        <strain evidence="3 4">DSM 19560</strain>
    </source>
</reference>
<keyword evidence="4" id="KW-1185">Reference proteome</keyword>
<feature type="domain" description="Transposase IS204/IS1001/IS1096/IS1165 helix-turn-helix" evidence="2">
    <location>
        <begin position="112"/>
        <end position="156"/>
    </location>
</feature>
<dbReference type="InterPro" id="IPR032877">
    <property type="entry name" value="Transposase_HTH"/>
</dbReference>
<evidence type="ECO:0000259" key="2">
    <source>
        <dbReference type="Pfam" id="PF13542"/>
    </source>
</evidence>
<dbReference type="Pfam" id="PF13542">
    <property type="entry name" value="HTH_Tnp_ISL3"/>
    <property type="match status" value="1"/>
</dbReference>
<comment type="caution">
    <text evidence="3">The sequence shown here is derived from an EMBL/GenBank/DDBJ whole genome shotgun (WGS) entry which is preliminary data.</text>
</comment>